<keyword evidence="2" id="KW-1185">Reference proteome</keyword>
<dbReference type="RefSeq" id="YP_001497436.1">
    <property type="nucleotide sequence ID" value="NC_009898.1"/>
</dbReference>
<dbReference type="GeneID" id="5659061"/>
<gene>
    <name evidence="1" type="primary">b240L</name>
    <name evidence="1" type="ORF">NY2A_b240L</name>
</gene>
<dbReference type="EMBL" id="DQ491002">
    <property type="protein sequence ID" value="ABT14639.1"/>
    <property type="molecule type" value="Genomic_DNA"/>
</dbReference>
<organismHost>
    <name type="scientific">Chlorella</name>
    <dbReference type="NCBI Taxonomy" id="3071"/>
</organismHost>
<evidence type="ECO:0000313" key="1">
    <source>
        <dbReference type="EMBL" id="ABT14639.1"/>
    </source>
</evidence>
<name>A7IWB5_PBCVN</name>
<reference evidence="1 2" key="1">
    <citation type="journal article" date="2007" name="Virology">
        <title>Sequence and annotation of the 369-kb NY-2A and the 345-kb AR158 viruses that infect Chlorella NC64A.</title>
        <authorList>
            <person name="Fitzgerald L.A."/>
            <person name="Graves M.V."/>
            <person name="Li X."/>
            <person name="Feldblyum T."/>
            <person name="Nierman W.C."/>
            <person name="Van Etten J.L."/>
        </authorList>
    </citation>
    <scope>NUCLEOTIDE SEQUENCE [LARGE SCALE GENOMIC DNA]</scope>
    <source>
        <strain evidence="1 2">NY-2A</strain>
    </source>
</reference>
<dbReference type="KEGG" id="vg:5659061"/>
<evidence type="ECO:0000313" key="2">
    <source>
        <dbReference type="Proteomes" id="UP000202419"/>
    </source>
</evidence>
<accession>A7IWB5</accession>
<protein>
    <submittedName>
        <fullName evidence="1">Uncharacterized protein b240L</fullName>
    </submittedName>
</protein>
<organism evidence="1 2">
    <name type="scientific">Paramecium bursaria Chlorella virus NY2A</name>
    <name type="common">PBCV-NY2A</name>
    <dbReference type="NCBI Taxonomy" id="46021"/>
    <lineage>
        <taxon>Viruses</taxon>
        <taxon>Varidnaviria</taxon>
        <taxon>Bamfordvirae</taxon>
        <taxon>Nucleocytoviricota</taxon>
        <taxon>Megaviricetes</taxon>
        <taxon>Algavirales</taxon>
        <taxon>Phycodnaviridae</taxon>
        <taxon>Chlorovirus</taxon>
        <taxon>Chlorovirus americanus</taxon>
    </lineage>
</organism>
<dbReference type="Proteomes" id="UP000202419">
    <property type="component" value="Segment"/>
</dbReference>
<proteinExistence type="predicted"/>
<sequence>MLTRQRNRSSPTRFLVRISGDECESEEFESARLAYRRKIRSRERTRVYVRSHDLRRPLSSFSQRWVFAANER</sequence>